<gene>
    <name evidence="11" type="ORF">MGAL_10B044499</name>
</gene>
<organism evidence="11 12">
    <name type="scientific">Mytilus galloprovincialis</name>
    <name type="common">Mediterranean mussel</name>
    <dbReference type="NCBI Taxonomy" id="29158"/>
    <lineage>
        <taxon>Eukaryota</taxon>
        <taxon>Metazoa</taxon>
        <taxon>Spiralia</taxon>
        <taxon>Lophotrochozoa</taxon>
        <taxon>Mollusca</taxon>
        <taxon>Bivalvia</taxon>
        <taxon>Autobranchia</taxon>
        <taxon>Pteriomorphia</taxon>
        <taxon>Mytilida</taxon>
        <taxon>Mytiloidea</taxon>
        <taxon>Mytilidae</taxon>
        <taxon>Mytilinae</taxon>
        <taxon>Mytilus</taxon>
    </lineage>
</organism>
<dbReference type="InterPro" id="IPR024079">
    <property type="entry name" value="MetalloPept_cat_dom_sf"/>
</dbReference>
<dbReference type="Gene3D" id="3.40.1620.60">
    <property type="match status" value="3"/>
</dbReference>
<evidence type="ECO:0000256" key="5">
    <source>
        <dbReference type="ARBA" id="ARBA00023049"/>
    </source>
</evidence>
<evidence type="ECO:0000256" key="8">
    <source>
        <dbReference type="PROSITE-ProRule" id="PRU00276"/>
    </source>
</evidence>
<dbReference type="OrthoDB" id="6156720at2759"/>
<feature type="region of interest" description="Disordered" evidence="9">
    <location>
        <begin position="412"/>
        <end position="443"/>
    </location>
</feature>
<dbReference type="InterPro" id="IPR041645">
    <property type="entry name" value="ADAMTS_CR_2"/>
</dbReference>
<dbReference type="PANTHER" id="PTHR11905:SF159">
    <property type="entry name" value="ADAM METALLOPROTEASE"/>
    <property type="match status" value="1"/>
</dbReference>
<feature type="binding site" evidence="8">
    <location>
        <position position="54"/>
    </location>
    <ligand>
        <name>Zn(2+)</name>
        <dbReference type="ChEBI" id="CHEBI:29105"/>
        <note>catalytic</note>
    </ligand>
</feature>
<evidence type="ECO:0000256" key="7">
    <source>
        <dbReference type="ARBA" id="ARBA00023180"/>
    </source>
</evidence>
<keyword evidence="12" id="KW-1185">Reference proteome</keyword>
<dbReference type="Proteomes" id="UP000596742">
    <property type="component" value="Unassembled WGS sequence"/>
</dbReference>
<evidence type="ECO:0000256" key="4">
    <source>
        <dbReference type="ARBA" id="ARBA00022833"/>
    </source>
</evidence>
<comment type="caution">
    <text evidence="8">Lacks conserved residue(s) required for the propagation of feature annotation.</text>
</comment>
<dbReference type="PROSITE" id="PS50215">
    <property type="entry name" value="ADAM_MEPRO"/>
    <property type="match status" value="1"/>
</dbReference>
<evidence type="ECO:0000313" key="11">
    <source>
        <dbReference type="EMBL" id="VDI83800.1"/>
    </source>
</evidence>
<evidence type="ECO:0000256" key="1">
    <source>
        <dbReference type="ARBA" id="ARBA00022670"/>
    </source>
</evidence>
<feature type="domain" description="Peptidase M12B" evidence="10">
    <location>
        <begin position="24"/>
        <end position="115"/>
    </location>
</feature>
<keyword evidence="4 8" id="KW-0862">Zinc</keyword>
<dbReference type="SUPFAM" id="SSF55486">
    <property type="entry name" value="Metalloproteases ('zincins'), catalytic domain"/>
    <property type="match status" value="1"/>
</dbReference>
<dbReference type="InterPro" id="IPR001590">
    <property type="entry name" value="Peptidase_M12B"/>
</dbReference>
<dbReference type="EMBL" id="UYJE01010503">
    <property type="protein sequence ID" value="VDI83800.1"/>
    <property type="molecule type" value="Genomic_DNA"/>
</dbReference>
<dbReference type="Pfam" id="PF17771">
    <property type="entry name" value="ADAMTS_CR_2"/>
    <property type="match status" value="3"/>
</dbReference>
<feature type="binding site" evidence="8">
    <location>
        <position position="64"/>
    </location>
    <ligand>
        <name>Zn(2+)</name>
        <dbReference type="ChEBI" id="CHEBI:29105"/>
        <note>catalytic</note>
    </ligand>
</feature>
<keyword evidence="5" id="KW-0482">Metalloprotease</keyword>
<dbReference type="PANTHER" id="PTHR11905">
    <property type="entry name" value="ADAM A DISINTEGRIN AND METALLOPROTEASE DOMAIN"/>
    <property type="match status" value="1"/>
</dbReference>
<dbReference type="GO" id="GO:0046872">
    <property type="term" value="F:metal ion binding"/>
    <property type="evidence" value="ECO:0007669"/>
    <property type="project" value="UniProtKB-KW"/>
</dbReference>
<evidence type="ECO:0000259" key="10">
    <source>
        <dbReference type="PROSITE" id="PS50215"/>
    </source>
</evidence>
<protein>
    <recommendedName>
        <fullName evidence="10">Peptidase M12B domain-containing protein</fullName>
    </recommendedName>
</protein>
<evidence type="ECO:0000256" key="2">
    <source>
        <dbReference type="ARBA" id="ARBA00022723"/>
    </source>
</evidence>
<feature type="active site" evidence="8">
    <location>
        <position position="55"/>
    </location>
</feature>
<keyword evidence="1" id="KW-0645">Protease</keyword>
<keyword evidence="7" id="KW-0325">Glycoprotein</keyword>
<feature type="binding site" evidence="8">
    <location>
        <position position="58"/>
    </location>
    <ligand>
        <name>Zn(2+)</name>
        <dbReference type="ChEBI" id="CHEBI:29105"/>
        <note>catalytic</note>
    </ligand>
</feature>
<reference evidence="11" key="1">
    <citation type="submission" date="2018-11" db="EMBL/GenBank/DDBJ databases">
        <authorList>
            <person name="Alioto T."/>
            <person name="Alioto T."/>
        </authorList>
    </citation>
    <scope>NUCLEOTIDE SEQUENCE</scope>
</reference>
<dbReference type="Pfam" id="PF01421">
    <property type="entry name" value="Reprolysin"/>
    <property type="match status" value="1"/>
</dbReference>
<evidence type="ECO:0000256" key="3">
    <source>
        <dbReference type="ARBA" id="ARBA00022801"/>
    </source>
</evidence>
<comment type="caution">
    <text evidence="11">The sequence shown here is derived from an EMBL/GenBank/DDBJ whole genome shotgun (WGS) entry which is preliminary data.</text>
</comment>
<sequence>MHKFEIIKQKNKPLLFDDGQMTGGLAYVGGICGESAQSIIEDDFDYDIVITTSHELGHSLSSQHDGKGNNCHESDGYVMAAARKVHLGTTATHPWIFSNCSTNYFTSKLDSLDSQNKNCMKTLGPNIDPTALAKYNKLYGGQAFDADVQCKLTHGNSSSVCKSLFKGNYTTICDRMYCKDPTDSSKCIPSKAWDRTVCGNKKWCVYGVCTNDVNAPVSNAGQLYDPDTQCKHIYGHSSDLCRGIYKGNLTYICGKLYCRDPANPKSCHQAVAEEGTQCGNKKWCVDGACTFDTKAPESNAGQLYDPDTQCRHIYGNSSELSRWSYKGDFTSICGALNCKNPKDPTSYIQTEAAEERTQCGNKKWCVDGACTFDSKAIRHCNGWSCAKMVQVAPNNCPAVPIKCCASCAPPTTTTPLSTSQSPTTTTFSTTTTTPSTSKIPTTT</sequence>
<name>A0A8B6HS01_MYTGA</name>
<keyword evidence="2 8" id="KW-0479">Metal-binding</keyword>
<dbReference type="GO" id="GO:0004222">
    <property type="term" value="F:metalloendopeptidase activity"/>
    <property type="evidence" value="ECO:0007669"/>
    <property type="project" value="InterPro"/>
</dbReference>
<evidence type="ECO:0000256" key="6">
    <source>
        <dbReference type="ARBA" id="ARBA00023157"/>
    </source>
</evidence>
<dbReference type="AlphaFoldDB" id="A0A8B6HS01"/>
<keyword evidence="3" id="KW-0378">Hydrolase</keyword>
<dbReference type="GO" id="GO:0006509">
    <property type="term" value="P:membrane protein ectodomain proteolysis"/>
    <property type="evidence" value="ECO:0007669"/>
    <property type="project" value="TreeGrafter"/>
</dbReference>
<dbReference type="Gene3D" id="3.40.390.10">
    <property type="entry name" value="Collagenase (Catalytic Domain)"/>
    <property type="match status" value="1"/>
</dbReference>
<accession>A0A8B6HS01</accession>
<keyword evidence="6" id="KW-1015">Disulfide bond</keyword>
<proteinExistence type="predicted"/>
<evidence type="ECO:0000256" key="9">
    <source>
        <dbReference type="SAM" id="MobiDB-lite"/>
    </source>
</evidence>
<evidence type="ECO:0000313" key="12">
    <source>
        <dbReference type="Proteomes" id="UP000596742"/>
    </source>
</evidence>